<dbReference type="AlphaFoldDB" id="A0A975NHL5"/>
<dbReference type="SUPFAM" id="SSF46785">
    <property type="entry name" value="Winged helix' DNA-binding domain"/>
    <property type="match status" value="1"/>
</dbReference>
<dbReference type="InterPro" id="IPR036390">
    <property type="entry name" value="WH_DNA-bd_sf"/>
</dbReference>
<dbReference type="RefSeq" id="WP_215623772.1">
    <property type="nucleotide sequence ID" value="NZ_CP076134.1"/>
</dbReference>
<evidence type="ECO:0000313" key="1">
    <source>
        <dbReference type="EMBL" id="QWG15217.1"/>
    </source>
</evidence>
<accession>A0A975NHL5</accession>
<reference evidence="1" key="1">
    <citation type="submission" date="2021-06" db="EMBL/GenBank/DDBJ databases">
        <title>Bradyrhizobium sp. S2-20-1 Genome sequencing.</title>
        <authorList>
            <person name="Jin L."/>
        </authorList>
    </citation>
    <scope>NUCLEOTIDE SEQUENCE</scope>
    <source>
        <strain evidence="1">S2-20-1</strain>
    </source>
</reference>
<dbReference type="Proteomes" id="UP000680839">
    <property type="component" value="Chromosome"/>
</dbReference>
<sequence length="307" mass="33613">MTASVAMDLQPKIAALRAHPSFPQASRALAIGLTGFYRGGPLLNWLMDDRARVVLSHVVLHSHFARDPADPSSGLTPTRMKELCSEFDLCSPGRATAMLSLMRFAGYLAPDPDADDRRRRPLVATPKLLDLLRPRWRSHFRSGVPVFPDGAVLAERLDDPAFVRAFLAAMFGRYKDGFRLIMYTPGLGLFGDRSAGMMIASTFLAAGAENDTVPPSRPFAISISELSRRFGVSRAHVAKMLRDAAPDGLIMRAGDKGEEITLTPVLAEALSVFYANAFIFFFDSAREAAATLDGDNRNIGERRQRSA</sequence>
<protein>
    <submittedName>
        <fullName evidence="1">Uncharacterized protein</fullName>
    </submittedName>
</protein>
<dbReference type="Gene3D" id="1.10.10.10">
    <property type="entry name" value="Winged helix-like DNA-binding domain superfamily/Winged helix DNA-binding domain"/>
    <property type="match status" value="1"/>
</dbReference>
<name>A0A975NHL5_9BRAD</name>
<dbReference type="EMBL" id="CP076134">
    <property type="protein sequence ID" value="QWG15217.1"/>
    <property type="molecule type" value="Genomic_DNA"/>
</dbReference>
<proteinExistence type="predicted"/>
<gene>
    <name evidence="1" type="ORF">KMZ29_11470</name>
</gene>
<organism evidence="1 2">
    <name type="scientific">Bradyrhizobium sediminis</name>
    <dbReference type="NCBI Taxonomy" id="2840469"/>
    <lineage>
        <taxon>Bacteria</taxon>
        <taxon>Pseudomonadati</taxon>
        <taxon>Pseudomonadota</taxon>
        <taxon>Alphaproteobacteria</taxon>
        <taxon>Hyphomicrobiales</taxon>
        <taxon>Nitrobacteraceae</taxon>
        <taxon>Bradyrhizobium</taxon>
    </lineage>
</organism>
<dbReference type="InterPro" id="IPR036388">
    <property type="entry name" value="WH-like_DNA-bd_sf"/>
</dbReference>
<evidence type="ECO:0000313" key="2">
    <source>
        <dbReference type="Proteomes" id="UP000680839"/>
    </source>
</evidence>